<dbReference type="AlphaFoldDB" id="A0A6A6JY25"/>
<dbReference type="Proteomes" id="UP000800097">
    <property type="component" value="Unassembled WGS sequence"/>
</dbReference>
<dbReference type="GeneID" id="54552712"/>
<name>A0A6A6JY25_WESOR</name>
<organism evidence="1 2">
    <name type="scientific">Westerdykella ornata</name>
    <dbReference type="NCBI Taxonomy" id="318751"/>
    <lineage>
        <taxon>Eukaryota</taxon>
        <taxon>Fungi</taxon>
        <taxon>Dikarya</taxon>
        <taxon>Ascomycota</taxon>
        <taxon>Pezizomycotina</taxon>
        <taxon>Dothideomycetes</taxon>
        <taxon>Pleosporomycetidae</taxon>
        <taxon>Pleosporales</taxon>
        <taxon>Sporormiaceae</taxon>
        <taxon>Westerdykella</taxon>
    </lineage>
</organism>
<gene>
    <name evidence="1" type="ORF">EI97DRAFT_439026</name>
</gene>
<protein>
    <submittedName>
        <fullName evidence="1">Uncharacterized protein</fullName>
    </submittedName>
</protein>
<dbReference type="EMBL" id="ML986485">
    <property type="protein sequence ID" value="KAF2279929.1"/>
    <property type="molecule type" value="Genomic_DNA"/>
</dbReference>
<sequence length="206" mass="24032">MSSTQDTEAESYSEEFKALRRKLLEYPIGEDYPKFKERQKHAVNPGKARELWNTVLSECRTRKSREGNGYHPRAMDRGWNRVERHWVPYDGDSPKLMDEPCLAMDMFTDGSKANPRTMSLTKNDRKENRILKMICTRRIKRHMSRIGALHWKAPIKEVKAKERYLDALRPGDLKRLSALSGNCSSPSPSLDCCRRWNFDCAFTSFI</sequence>
<evidence type="ECO:0000313" key="1">
    <source>
        <dbReference type="EMBL" id="KAF2279929.1"/>
    </source>
</evidence>
<dbReference type="RefSeq" id="XP_033657468.1">
    <property type="nucleotide sequence ID" value="XM_033799537.1"/>
</dbReference>
<evidence type="ECO:0000313" key="2">
    <source>
        <dbReference type="Proteomes" id="UP000800097"/>
    </source>
</evidence>
<keyword evidence="2" id="KW-1185">Reference proteome</keyword>
<proteinExistence type="predicted"/>
<accession>A0A6A6JY25</accession>
<reference evidence="1" key="1">
    <citation type="journal article" date="2020" name="Stud. Mycol.">
        <title>101 Dothideomycetes genomes: a test case for predicting lifestyles and emergence of pathogens.</title>
        <authorList>
            <person name="Haridas S."/>
            <person name="Albert R."/>
            <person name="Binder M."/>
            <person name="Bloem J."/>
            <person name="Labutti K."/>
            <person name="Salamov A."/>
            <person name="Andreopoulos B."/>
            <person name="Baker S."/>
            <person name="Barry K."/>
            <person name="Bills G."/>
            <person name="Bluhm B."/>
            <person name="Cannon C."/>
            <person name="Castanera R."/>
            <person name="Culley D."/>
            <person name="Daum C."/>
            <person name="Ezra D."/>
            <person name="Gonzalez J."/>
            <person name="Henrissat B."/>
            <person name="Kuo A."/>
            <person name="Liang C."/>
            <person name="Lipzen A."/>
            <person name="Lutzoni F."/>
            <person name="Magnuson J."/>
            <person name="Mondo S."/>
            <person name="Nolan M."/>
            <person name="Ohm R."/>
            <person name="Pangilinan J."/>
            <person name="Park H.-J."/>
            <person name="Ramirez L."/>
            <person name="Alfaro M."/>
            <person name="Sun H."/>
            <person name="Tritt A."/>
            <person name="Yoshinaga Y."/>
            <person name="Zwiers L.-H."/>
            <person name="Turgeon B."/>
            <person name="Goodwin S."/>
            <person name="Spatafora J."/>
            <person name="Crous P."/>
            <person name="Grigoriev I."/>
        </authorList>
    </citation>
    <scope>NUCLEOTIDE SEQUENCE</scope>
    <source>
        <strain evidence="1">CBS 379.55</strain>
    </source>
</reference>